<evidence type="ECO:0000313" key="3">
    <source>
        <dbReference type="Proteomes" id="UP000325440"/>
    </source>
</evidence>
<reference evidence="2 3" key="1">
    <citation type="submission" date="2019-08" db="EMBL/GenBank/DDBJ databases">
        <authorList>
            <person name="Alioto T."/>
            <person name="Alioto T."/>
            <person name="Gomez Garrido J."/>
        </authorList>
    </citation>
    <scope>NUCLEOTIDE SEQUENCE [LARGE SCALE GENOMIC DNA]</scope>
</reference>
<dbReference type="PANTHER" id="PTHR10151">
    <property type="entry name" value="ECTONUCLEOTIDE PYROPHOSPHATASE/PHOSPHODIESTERASE"/>
    <property type="match status" value="1"/>
</dbReference>
<dbReference type="OrthoDB" id="415411at2759"/>
<keyword evidence="3" id="KW-1185">Reference proteome</keyword>
<dbReference type="Gene3D" id="3.40.720.10">
    <property type="entry name" value="Alkaline Phosphatase, subunit A"/>
    <property type="match status" value="1"/>
</dbReference>
<sequence length="443" mass="50236">MLPAALCVIAVAASVTAVTRHPLVLVISFDAFRHDYVRANMTPSMVRLRAASASPPYMKSVFPTKTFVNHFTMATGLYAETHGVLDNYMFNRSHGLIHYTYEQFHYDNTVVPLWVENENYGDGRHSGVMMWPGSDFEYQGKLSTYVQKYNRSMPWNDRVDKIMSWIKDDNKPANLVFAYFEEPDRTCHSVGVESQETINQIVKADVTVKYLLDQIKCENLEKKLNLIILSDHGMESITYDHIIFLESYASNMTYKMIVTGPNAFVYPNPGKFDEVYANFTKAAESGTFNVYKQDQIPERWHFKNSPRLKGLIYLLAEPSYMFWYDILNITAKDEFKVGTHGYDNANERMNTIFMASGPAFKSNYTAEPFESVDVYPLLSHVAGLKTPGTAGARPCNGTMDTVRHMLRQDAPSAAVRPPSRRRSQGVWAAVLLHAAVATVTRCL</sequence>
<feature type="chain" id="PRO_5022667320" evidence="1">
    <location>
        <begin position="18"/>
        <end position="443"/>
    </location>
</feature>
<protein>
    <submittedName>
        <fullName evidence="2">Alkaline-phosphatase-like, core domain,Type I phosphodiesterase/nucleotide pyrophosphatase/phosphate</fullName>
    </submittedName>
</protein>
<gene>
    <name evidence="2" type="ORF">CINCED_3A020487</name>
</gene>
<accession>A0A5E4MJ18</accession>
<dbReference type="SUPFAM" id="SSF53649">
    <property type="entry name" value="Alkaline phosphatase-like"/>
    <property type="match status" value="1"/>
</dbReference>
<dbReference type="PANTHER" id="PTHR10151:SF120">
    <property type="entry name" value="BIS(5'-ADENOSYL)-TRIPHOSPHATASE"/>
    <property type="match status" value="1"/>
</dbReference>
<dbReference type="InterPro" id="IPR002591">
    <property type="entry name" value="Phosphodiest/P_Trfase"/>
</dbReference>
<dbReference type="InterPro" id="IPR017850">
    <property type="entry name" value="Alkaline_phosphatase_core_sf"/>
</dbReference>
<name>A0A5E4MJ18_9HEMI</name>
<dbReference type="Pfam" id="PF01663">
    <property type="entry name" value="Phosphodiest"/>
    <property type="match status" value="1"/>
</dbReference>
<dbReference type="EMBL" id="CABPRJ010000547">
    <property type="protein sequence ID" value="VVC30893.1"/>
    <property type="molecule type" value="Genomic_DNA"/>
</dbReference>
<evidence type="ECO:0000256" key="1">
    <source>
        <dbReference type="SAM" id="SignalP"/>
    </source>
</evidence>
<dbReference type="CDD" id="cd16018">
    <property type="entry name" value="Enpp"/>
    <property type="match status" value="1"/>
</dbReference>
<organism evidence="2 3">
    <name type="scientific">Cinara cedri</name>
    <dbReference type="NCBI Taxonomy" id="506608"/>
    <lineage>
        <taxon>Eukaryota</taxon>
        <taxon>Metazoa</taxon>
        <taxon>Ecdysozoa</taxon>
        <taxon>Arthropoda</taxon>
        <taxon>Hexapoda</taxon>
        <taxon>Insecta</taxon>
        <taxon>Pterygota</taxon>
        <taxon>Neoptera</taxon>
        <taxon>Paraneoptera</taxon>
        <taxon>Hemiptera</taxon>
        <taxon>Sternorrhyncha</taxon>
        <taxon>Aphidomorpha</taxon>
        <taxon>Aphidoidea</taxon>
        <taxon>Aphididae</taxon>
        <taxon>Lachninae</taxon>
        <taxon>Cinara</taxon>
    </lineage>
</organism>
<dbReference type="AlphaFoldDB" id="A0A5E4MJ18"/>
<keyword evidence="1" id="KW-0732">Signal</keyword>
<evidence type="ECO:0000313" key="2">
    <source>
        <dbReference type="EMBL" id="VVC30893.1"/>
    </source>
</evidence>
<proteinExistence type="predicted"/>
<dbReference type="GO" id="GO:0016787">
    <property type="term" value="F:hydrolase activity"/>
    <property type="evidence" value="ECO:0007669"/>
    <property type="project" value="UniProtKB-ARBA"/>
</dbReference>
<dbReference type="Proteomes" id="UP000325440">
    <property type="component" value="Unassembled WGS sequence"/>
</dbReference>
<dbReference type="Gene3D" id="3.30.1360.180">
    <property type="match status" value="1"/>
</dbReference>
<feature type="signal peptide" evidence="1">
    <location>
        <begin position="1"/>
        <end position="17"/>
    </location>
</feature>